<feature type="region of interest" description="Disordered" evidence="1">
    <location>
        <begin position="1"/>
        <end position="29"/>
    </location>
</feature>
<dbReference type="PANTHER" id="PTHR10000:SF8">
    <property type="entry name" value="HAD SUPERFAMILY HYDROLASE-LIKE, TYPE 3"/>
    <property type="match status" value="1"/>
</dbReference>
<keyword evidence="2" id="KW-0378">Hydrolase</keyword>
<name>A0A401YUH6_9ACTN</name>
<dbReference type="InterPro" id="IPR036412">
    <property type="entry name" value="HAD-like_sf"/>
</dbReference>
<comment type="caution">
    <text evidence="2">The sequence shown here is derived from an EMBL/GenBank/DDBJ whole genome shotgun (WGS) entry which is preliminary data.</text>
</comment>
<organism evidence="2 3">
    <name type="scientific">Embleya hyalina</name>
    <dbReference type="NCBI Taxonomy" id="516124"/>
    <lineage>
        <taxon>Bacteria</taxon>
        <taxon>Bacillati</taxon>
        <taxon>Actinomycetota</taxon>
        <taxon>Actinomycetes</taxon>
        <taxon>Kitasatosporales</taxon>
        <taxon>Streptomycetaceae</taxon>
        <taxon>Embleya</taxon>
    </lineage>
</organism>
<dbReference type="PANTHER" id="PTHR10000">
    <property type="entry name" value="PHOSPHOSERINE PHOSPHATASE"/>
    <property type="match status" value="1"/>
</dbReference>
<dbReference type="Gene3D" id="3.30.1240.10">
    <property type="match status" value="1"/>
</dbReference>
<dbReference type="Gene3D" id="3.40.50.1000">
    <property type="entry name" value="HAD superfamily/HAD-like"/>
    <property type="match status" value="1"/>
</dbReference>
<dbReference type="AlphaFoldDB" id="A0A401YUH6"/>
<dbReference type="EMBL" id="BIFH01000027">
    <property type="protein sequence ID" value="GCD98288.1"/>
    <property type="molecule type" value="Genomic_DNA"/>
</dbReference>
<dbReference type="Proteomes" id="UP000286931">
    <property type="component" value="Unassembled WGS sequence"/>
</dbReference>
<dbReference type="Pfam" id="PF08282">
    <property type="entry name" value="Hydrolase_3"/>
    <property type="match status" value="1"/>
</dbReference>
<dbReference type="InterPro" id="IPR006379">
    <property type="entry name" value="HAD-SF_hydro_IIB"/>
</dbReference>
<dbReference type="GO" id="GO:0000287">
    <property type="term" value="F:magnesium ion binding"/>
    <property type="evidence" value="ECO:0007669"/>
    <property type="project" value="TreeGrafter"/>
</dbReference>
<gene>
    <name evidence="2" type="ORF">EHYA_05992</name>
</gene>
<dbReference type="InterPro" id="IPR023214">
    <property type="entry name" value="HAD_sf"/>
</dbReference>
<protein>
    <submittedName>
        <fullName evidence="2">Hydrolase</fullName>
    </submittedName>
</protein>
<evidence type="ECO:0000313" key="2">
    <source>
        <dbReference type="EMBL" id="GCD98288.1"/>
    </source>
</evidence>
<accession>A0A401YUH6</accession>
<evidence type="ECO:0000313" key="3">
    <source>
        <dbReference type="Proteomes" id="UP000286931"/>
    </source>
</evidence>
<sequence>MGADVPRGGSRPDRMGTGAPEETFPSEDVPVTITNRPRLVATDLDGTIVRDDGSISARTLAALELVESSGAEVVFVTGRPPRWMKRVAEVTGHRGLAICGNGAVVYDLRGERVVGTHTMDVTAARKVSRLLREAVPDVTFAVETETGFMHEPTYPTLERDVSIVHAVGPVEELLTGPVLKLLARHHSLDPDVFLALARDRAGAYAEFTHSSSIALVEISALGISKASTLAWFCAQRGIRTEDVVAFGDMPNDLPLLAWAGQAYAVANAHPDVLAAVTRHTGSNQDDGVAEVLEKLFG</sequence>
<dbReference type="GO" id="GO:0016791">
    <property type="term" value="F:phosphatase activity"/>
    <property type="evidence" value="ECO:0007669"/>
    <property type="project" value="UniProtKB-ARBA"/>
</dbReference>
<keyword evidence="3" id="KW-1185">Reference proteome</keyword>
<proteinExistence type="predicted"/>
<dbReference type="SUPFAM" id="SSF56784">
    <property type="entry name" value="HAD-like"/>
    <property type="match status" value="1"/>
</dbReference>
<evidence type="ECO:0000256" key="1">
    <source>
        <dbReference type="SAM" id="MobiDB-lite"/>
    </source>
</evidence>
<reference evidence="2 3" key="1">
    <citation type="submission" date="2018-12" db="EMBL/GenBank/DDBJ databases">
        <title>Draft genome sequence of Embleya hyalina NBRC 13850T.</title>
        <authorList>
            <person name="Komaki H."/>
            <person name="Hosoyama A."/>
            <person name="Kimura A."/>
            <person name="Ichikawa N."/>
            <person name="Tamura T."/>
        </authorList>
    </citation>
    <scope>NUCLEOTIDE SEQUENCE [LARGE SCALE GENOMIC DNA]</scope>
    <source>
        <strain evidence="2 3">NBRC 13850</strain>
    </source>
</reference>
<dbReference type="GO" id="GO:0005829">
    <property type="term" value="C:cytosol"/>
    <property type="evidence" value="ECO:0007669"/>
    <property type="project" value="TreeGrafter"/>
</dbReference>
<dbReference type="NCBIfam" id="TIGR01484">
    <property type="entry name" value="HAD-SF-IIB"/>
    <property type="match status" value="1"/>
</dbReference>